<dbReference type="Pfam" id="PF13372">
    <property type="entry name" value="Alginate_exp"/>
    <property type="match status" value="1"/>
</dbReference>
<dbReference type="EMBL" id="BSNJ01000004">
    <property type="protein sequence ID" value="GLQ21025.1"/>
    <property type="molecule type" value="Genomic_DNA"/>
</dbReference>
<accession>A0ABQ5V1U4</accession>
<evidence type="ECO:0000259" key="1">
    <source>
        <dbReference type="Pfam" id="PF13372"/>
    </source>
</evidence>
<comment type="caution">
    <text evidence="2">The sequence shown here is derived from an EMBL/GenBank/DDBJ whole genome shotgun (WGS) entry which is preliminary data.</text>
</comment>
<feature type="domain" description="Alginate export" evidence="1">
    <location>
        <begin position="6"/>
        <end position="413"/>
    </location>
</feature>
<dbReference type="Gene3D" id="2.40.160.100">
    <property type="match status" value="1"/>
</dbReference>
<evidence type="ECO:0000313" key="3">
    <source>
        <dbReference type="Proteomes" id="UP001161390"/>
    </source>
</evidence>
<name>A0ABQ5V1U4_9PROT</name>
<organism evidence="2 3">
    <name type="scientific">Algimonas porphyrae</name>
    <dbReference type="NCBI Taxonomy" id="1128113"/>
    <lineage>
        <taxon>Bacteria</taxon>
        <taxon>Pseudomonadati</taxon>
        <taxon>Pseudomonadota</taxon>
        <taxon>Alphaproteobacteria</taxon>
        <taxon>Maricaulales</taxon>
        <taxon>Robiginitomaculaceae</taxon>
        <taxon>Algimonas</taxon>
    </lineage>
</organism>
<dbReference type="InterPro" id="IPR053728">
    <property type="entry name" value="Alginate_Permeability_Chnl"/>
</dbReference>
<reference evidence="2" key="1">
    <citation type="journal article" date="2014" name="Int. J. Syst. Evol. Microbiol.">
        <title>Complete genome of a new Firmicutes species belonging to the dominant human colonic microbiota ('Ruminococcus bicirculans') reveals two chromosomes and a selective capacity to utilize plant glucans.</title>
        <authorList>
            <consortium name="NISC Comparative Sequencing Program"/>
            <person name="Wegmann U."/>
            <person name="Louis P."/>
            <person name="Goesmann A."/>
            <person name="Henrissat B."/>
            <person name="Duncan S.H."/>
            <person name="Flint H.J."/>
        </authorList>
    </citation>
    <scope>NUCLEOTIDE SEQUENCE</scope>
    <source>
        <strain evidence="2">NBRC 108216</strain>
    </source>
</reference>
<protein>
    <submittedName>
        <fullName evidence="2">Alginate export family protein</fullName>
    </submittedName>
</protein>
<proteinExistence type="predicted"/>
<dbReference type="InterPro" id="IPR025388">
    <property type="entry name" value="Alginate_export_dom"/>
</dbReference>
<dbReference type="Proteomes" id="UP001161390">
    <property type="component" value="Unassembled WGS sequence"/>
</dbReference>
<reference evidence="2" key="2">
    <citation type="submission" date="2023-01" db="EMBL/GenBank/DDBJ databases">
        <title>Draft genome sequence of Algimonas porphyrae strain NBRC 108216.</title>
        <authorList>
            <person name="Sun Q."/>
            <person name="Mori K."/>
        </authorList>
    </citation>
    <scope>NUCLEOTIDE SEQUENCE</scope>
    <source>
        <strain evidence="2">NBRC 108216</strain>
    </source>
</reference>
<keyword evidence="3" id="KW-1185">Reference proteome</keyword>
<sequence>MNAPDWLTLRGETRMRYETLDGQFRAGGSGGDQLLLFRSLLLVEADTGPVSFGIELQDSRTYLGDADTPLSSSFTNPLDVLQLYARMDALPGLLGQGSDSQLVLGRQTVSIGSKRQIERVSYANVIKSFTGAHWTHEATRGDQLHLVYVVPTGRFPDIRADLDANRLSGDEEQWGRRIWGVHYRRPDILPGMVSDLWGELFAYGLNERDTSDVPTPNRSYVAPGARLYRKPIAGRWDLDVEGALRQGRRRATSDPGDTQPLDVNAAMLIAVLGYVFDAPWQPRLSLEYYFASGDDDPNDLDFDQHERLFGGRRTDLNNTSIYGPLTPANLSALGFRVQVTPNARWDGWFQYHAASLASDTDQWVIARLRDPSGQSGDFIGHTLDARARYWLVPDNLRLELGASALIYGGFTKDVPDGPDGDVTLFGYAQATISF</sequence>
<gene>
    <name evidence="2" type="ORF">GCM10007854_19800</name>
</gene>
<evidence type="ECO:0000313" key="2">
    <source>
        <dbReference type="EMBL" id="GLQ21025.1"/>
    </source>
</evidence>